<dbReference type="AlphaFoldDB" id="A0A822EQK8"/>
<dbReference type="PANTHER" id="PTHR44140:SF2">
    <property type="entry name" value="LD25575P"/>
    <property type="match status" value="1"/>
</dbReference>
<evidence type="ECO:0000313" key="3">
    <source>
        <dbReference type="Proteomes" id="UP000663848"/>
    </source>
</evidence>
<gene>
    <name evidence="2" type="ORF">QYT958_LOCUS45383</name>
    <name evidence="1" type="ORF">UJA718_LOCUS49171</name>
</gene>
<proteinExistence type="predicted"/>
<evidence type="ECO:0000313" key="2">
    <source>
        <dbReference type="EMBL" id="CAF5110158.1"/>
    </source>
</evidence>
<accession>A0A822EQK8</accession>
<evidence type="ECO:0000313" key="4">
    <source>
        <dbReference type="Proteomes" id="UP000663873"/>
    </source>
</evidence>
<dbReference type="SUPFAM" id="SSF48452">
    <property type="entry name" value="TPR-like"/>
    <property type="match status" value="1"/>
</dbReference>
<dbReference type="EMBL" id="CAJOBP010101890">
    <property type="protein sequence ID" value="CAF4978523.1"/>
    <property type="molecule type" value="Genomic_DNA"/>
</dbReference>
<protein>
    <submittedName>
        <fullName evidence="2">Uncharacterized protein</fullName>
    </submittedName>
</protein>
<dbReference type="EMBL" id="CAJOBR010075114">
    <property type="protein sequence ID" value="CAF5110158.1"/>
    <property type="molecule type" value="Genomic_DNA"/>
</dbReference>
<name>A0A822EQK8_9BILA</name>
<comment type="caution">
    <text evidence="2">The sequence shown here is derived from an EMBL/GenBank/DDBJ whole genome shotgun (WGS) entry which is preliminary data.</text>
</comment>
<dbReference type="GO" id="GO:0034975">
    <property type="term" value="P:protein folding in endoplasmic reticulum"/>
    <property type="evidence" value="ECO:0007669"/>
    <property type="project" value="TreeGrafter"/>
</dbReference>
<dbReference type="GO" id="GO:0005783">
    <property type="term" value="C:endoplasmic reticulum"/>
    <property type="evidence" value="ECO:0007669"/>
    <property type="project" value="TreeGrafter"/>
</dbReference>
<dbReference type="Proteomes" id="UP000663873">
    <property type="component" value="Unassembled WGS sequence"/>
</dbReference>
<dbReference type="InterPro" id="IPR011990">
    <property type="entry name" value="TPR-like_helical_dom_sf"/>
</dbReference>
<dbReference type="GO" id="GO:0051787">
    <property type="term" value="F:misfolded protein binding"/>
    <property type="evidence" value="ECO:0007669"/>
    <property type="project" value="TreeGrafter"/>
</dbReference>
<evidence type="ECO:0000313" key="1">
    <source>
        <dbReference type="EMBL" id="CAF4978523.1"/>
    </source>
</evidence>
<organism evidence="2 3">
    <name type="scientific">Rotaria socialis</name>
    <dbReference type="NCBI Taxonomy" id="392032"/>
    <lineage>
        <taxon>Eukaryota</taxon>
        <taxon>Metazoa</taxon>
        <taxon>Spiralia</taxon>
        <taxon>Gnathifera</taxon>
        <taxon>Rotifera</taxon>
        <taxon>Eurotatoria</taxon>
        <taxon>Bdelloidea</taxon>
        <taxon>Philodinida</taxon>
        <taxon>Philodinidae</taxon>
        <taxon>Rotaria</taxon>
    </lineage>
</organism>
<sequence length="57" mass="6222">RATVYLAMGKSKSAASDLSKVIELKPDFTGARVQRGNVFLKQGDFNEAKIDFQTAVC</sequence>
<feature type="non-terminal residue" evidence="2">
    <location>
        <position position="1"/>
    </location>
</feature>
<reference evidence="2" key="1">
    <citation type="submission" date="2021-02" db="EMBL/GenBank/DDBJ databases">
        <authorList>
            <person name="Nowell W R."/>
        </authorList>
    </citation>
    <scope>NUCLEOTIDE SEQUENCE</scope>
</reference>
<dbReference type="PANTHER" id="PTHR44140">
    <property type="entry name" value="LD25575P"/>
    <property type="match status" value="1"/>
</dbReference>
<keyword evidence="4" id="KW-1185">Reference proteome</keyword>
<dbReference type="InterPro" id="IPR051727">
    <property type="entry name" value="DnaJ_C3_Co-chaperones"/>
</dbReference>
<dbReference type="InterPro" id="IPR019734">
    <property type="entry name" value="TPR_rpt"/>
</dbReference>
<dbReference type="Pfam" id="PF13181">
    <property type="entry name" value="TPR_8"/>
    <property type="match status" value="2"/>
</dbReference>
<dbReference type="Proteomes" id="UP000663848">
    <property type="component" value="Unassembled WGS sequence"/>
</dbReference>
<dbReference type="Gene3D" id="1.25.40.10">
    <property type="entry name" value="Tetratricopeptide repeat domain"/>
    <property type="match status" value="1"/>
</dbReference>
<dbReference type="GO" id="GO:0051087">
    <property type="term" value="F:protein-folding chaperone binding"/>
    <property type="evidence" value="ECO:0007669"/>
    <property type="project" value="TreeGrafter"/>
</dbReference>